<dbReference type="SUPFAM" id="SSF50630">
    <property type="entry name" value="Acid proteases"/>
    <property type="match status" value="1"/>
</dbReference>
<keyword evidence="4" id="KW-0378">Hydrolase</keyword>
<feature type="domain" description="Peptidase A1" evidence="7">
    <location>
        <begin position="86"/>
        <end position="439"/>
    </location>
</feature>
<dbReference type="InterPro" id="IPR033121">
    <property type="entry name" value="PEPTIDASE_A1"/>
</dbReference>
<dbReference type="RefSeq" id="XP_020112118.1">
    <property type="nucleotide sequence ID" value="XM_020256529.1"/>
</dbReference>
<dbReference type="CDD" id="cd05476">
    <property type="entry name" value="pepsin_A_like_plant"/>
    <property type="match status" value="1"/>
</dbReference>
<proteinExistence type="inferred from homology"/>
<dbReference type="PROSITE" id="PS51767">
    <property type="entry name" value="PEPTIDASE_A1"/>
    <property type="match status" value="1"/>
</dbReference>
<dbReference type="GO" id="GO:0004190">
    <property type="term" value="F:aspartic-type endopeptidase activity"/>
    <property type="evidence" value="ECO:0007669"/>
    <property type="project" value="UniProtKB-KW"/>
</dbReference>
<dbReference type="OrthoDB" id="1739127at2759"/>
<dbReference type="AlphaFoldDB" id="A0A6P5H2L4"/>
<keyword evidence="2" id="KW-0645">Protease</keyword>
<evidence type="ECO:0000256" key="6">
    <source>
        <dbReference type="SAM" id="SignalP"/>
    </source>
</evidence>
<keyword evidence="5" id="KW-0325">Glycoprotein</keyword>
<dbReference type="Gramene" id="Aco016107.1.mrna1">
    <property type="protein sequence ID" value="Aco016107.1.mrna1.cds1"/>
    <property type="gene ID" value="Aco016107.1.path1"/>
</dbReference>
<evidence type="ECO:0000259" key="7">
    <source>
        <dbReference type="PROSITE" id="PS51767"/>
    </source>
</evidence>
<dbReference type="GO" id="GO:0005576">
    <property type="term" value="C:extracellular region"/>
    <property type="evidence" value="ECO:0007669"/>
    <property type="project" value="TreeGrafter"/>
</dbReference>
<reference evidence="8" key="1">
    <citation type="journal article" date="2015" name="Nat. Genet.">
        <title>The pineapple genome and the evolution of CAM photosynthesis.</title>
        <authorList>
            <person name="Ming R."/>
            <person name="VanBuren R."/>
            <person name="Wai C.M."/>
            <person name="Tang H."/>
            <person name="Schatz M.C."/>
            <person name="Bowers J.E."/>
            <person name="Lyons E."/>
            <person name="Wang M.L."/>
            <person name="Chen J."/>
            <person name="Biggers E."/>
            <person name="Zhang J."/>
            <person name="Huang L."/>
            <person name="Zhang L."/>
            <person name="Miao W."/>
            <person name="Zhang J."/>
            <person name="Ye Z."/>
            <person name="Miao C."/>
            <person name="Lin Z."/>
            <person name="Wang H."/>
            <person name="Zhou H."/>
            <person name="Yim W.C."/>
            <person name="Priest H.D."/>
            <person name="Zheng C."/>
            <person name="Woodhouse M."/>
            <person name="Edger P.P."/>
            <person name="Guyot R."/>
            <person name="Guo H.B."/>
            <person name="Guo H."/>
            <person name="Zheng G."/>
            <person name="Singh R."/>
            <person name="Sharma A."/>
            <person name="Min X."/>
            <person name="Zheng Y."/>
            <person name="Lee H."/>
            <person name="Gurtowski J."/>
            <person name="Sedlazeck F.J."/>
            <person name="Harkess A."/>
            <person name="McKain M.R."/>
            <person name="Liao Z."/>
            <person name="Fang J."/>
            <person name="Liu J."/>
            <person name="Zhang X."/>
            <person name="Zhang Q."/>
            <person name="Hu W."/>
            <person name="Qin Y."/>
            <person name="Wang K."/>
            <person name="Chen L.Y."/>
            <person name="Shirley N."/>
            <person name="Lin Y.R."/>
            <person name="Liu L.Y."/>
            <person name="Hernandez A.G."/>
            <person name="Wright C.L."/>
            <person name="Bulone V."/>
            <person name="Tuskan G.A."/>
            <person name="Heath K."/>
            <person name="Zee F."/>
            <person name="Moore P.H."/>
            <person name="Sunkar R."/>
            <person name="Leebens-Mack J.H."/>
            <person name="Mockler T."/>
            <person name="Bennetzen J.L."/>
            <person name="Freeling M."/>
            <person name="Sankoff D."/>
            <person name="Paterson A.H."/>
            <person name="Zhu X."/>
            <person name="Yang X."/>
            <person name="Smith J.A."/>
            <person name="Cushman J.C."/>
            <person name="Paull R.E."/>
            <person name="Yu Q."/>
        </authorList>
    </citation>
    <scope>NUCLEOTIDE SEQUENCE [LARGE SCALE GENOMIC DNA]</scope>
    <source>
        <strain evidence="8">cv. F153</strain>
    </source>
</reference>
<dbReference type="InterPro" id="IPR021109">
    <property type="entry name" value="Peptidase_aspartic_dom_sf"/>
</dbReference>
<sequence length="447" mass="50745">MAHEWHVGFLFLFLELVAVRSLHLNLIHKYSIRFPLFPGNLTEYERVRRLYASDVARAQLLRTSLLGVDHGIEHIRPNLKGDPFNYMVEIYIGTPTRRKNYLVMDTASDILWMQCKPCIRCWKQSKPIFHPVKESSSFDPIRCNHTLCDLGRPGWKCVKGHCHYSIGYGDGSSSKGILAFETLGFASDRHQKEFVRNFIFGCANDNRDPAMTKEQSGVFGLNMEPLSLARQLLELIGGRFSYCLPPFKSNKQPLSRLKFGDEAILRGPQVRTIRIIHAPTLITYFLPLSNVSVAGHRLGFKSKDFAIHKNDHGNVRGGFIIDSGTSFTAFMSGGPYERIIETFKAYFEPFKLRPTNSELFEVCYVLPHEGFKETLPSMTLHFSGGVDYPVPPNNVVVKLGVNKLCVAIRSFPEASILGEHNQFNYHFSYNIKEKLLSFAPADCSRVV</sequence>
<keyword evidence="6" id="KW-0732">Signal</keyword>
<keyword evidence="8" id="KW-1185">Reference proteome</keyword>
<evidence type="ECO:0000256" key="4">
    <source>
        <dbReference type="ARBA" id="ARBA00022801"/>
    </source>
</evidence>
<reference evidence="9" key="2">
    <citation type="submission" date="2025-08" db="UniProtKB">
        <authorList>
            <consortium name="RefSeq"/>
        </authorList>
    </citation>
    <scope>IDENTIFICATION</scope>
    <source>
        <tissue evidence="9">Leaf</tissue>
    </source>
</reference>
<accession>A0A6P5H2L4</accession>
<protein>
    <submittedName>
        <fullName evidence="9">Aspartic proteinase CDR1-like</fullName>
    </submittedName>
</protein>
<evidence type="ECO:0000256" key="2">
    <source>
        <dbReference type="ARBA" id="ARBA00022670"/>
    </source>
</evidence>
<evidence type="ECO:0000313" key="9">
    <source>
        <dbReference type="RefSeq" id="XP_020112118.1"/>
    </source>
</evidence>
<evidence type="ECO:0000313" key="8">
    <source>
        <dbReference type="Proteomes" id="UP000515123"/>
    </source>
</evidence>
<evidence type="ECO:0000256" key="5">
    <source>
        <dbReference type="ARBA" id="ARBA00023180"/>
    </source>
</evidence>
<evidence type="ECO:0000256" key="1">
    <source>
        <dbReference type="ARBA" id="ARBA00007447"/>
    </source>
</evidence>
<dbReference type="InterPro" id="IPR034161">
    <property type="entry name" value="Pepsin-like_plant"/>
</dbReference>
<dbReference type="PANTHER" id="PTHR47967">
    <property type="entry name" value="OS07G0603500 PROTEIN-RELATED"/>
    <property type="match status" value="1"/>
</dbReference>
<dbReference type="Proteomes" id="UP000515123">
    <property type="component" value="Linkage group 21"/>
</dbReference>
<dbReference type="InterPro" id="IPR051708">
    <property type="entry name" value="Plant_Aspart_Prot_A1"/>
</dbReference>
<feature type="chain" id="PRO_5027873018" evidence="6">
    <location>
        <begin position="22"/>
        <end position="447"/>
    </location>
</feature>
<dbReference type="GeneID" id="109726742"/>
<keyword evidence="3" id="KW-0064">Aspartyl protease</keyword>
<organism evidence="8 9">
    <name type="scientific">Ananas comosus</name>
    <name type="common">Pineapple</name>
    <name type="synonym">Ananas ananas</name>
    <dbReference type="NCBI Taxonomy" id="4615"/>
    <lineage>
        <taxon>Eukaryota</taxon>
        <taxon>Viridiplantae</taxon>
        <taxon>Streptophyta</taxon>
        <taxon>Embryophyta</taxon>
        <taxon>Tracheophyta</taxon>
        <taxon>Spermatophyta</taxon>
        <taxon>Magnoliopsida</taxon>
        <taxon>Liliopsida</taxon>
        <taxon>Poales</taxon>
        <taxon>Bromeliaceae</taxon>
        <taxon>Bromelioideae</taxon>
        <taxon>Ananas</taxon>
    </lineage>
</organism>
<comment type="similarity">
    <text evidence="1">Belongs to the peptidase A1 family.</text>
</comment>
<dbReference type="Pfam" id="PF14541">
    <property type="entry name" value="TAXi_C"/>
    <property type="match status" value="1"/>
</dbReference>
<dbReference type="InterPro" id="IPR032861">
    <property type="entry name" value="TAXi_N"/>
</dbReference>
<dbReference type="InterPro" id="IPR032799">
    <property type="entry name" value="TAXi_C"/>
</dbReference>
<dbReference type="PANTHER" id="PTHR47967:SF123">
    <property type="entry name" value="ASPARTIC PROTEINASE NEPENTHESIN-1-LIKE"/>
    <property type="match status" value="1"/>
</dbReference>
<dbReference type="Pfam" id="PF14543">
    <property type="entry name" value="TAXi_N"/>
    <property type="match status" value="1"/>
</dbReference>
<feature type="signal peptide" evidence="6">
    <location>
        <begin position="1"/>
        <end position="21"/>
    </location>
</feature>
<gene>
    <name evidence="9" type="primary">LOC109726742</name>
</gene>
<name>A0A6P5H2L4_ANACO</name>
<evidence type="ECO:0000256" key="3">
    <source>
        <dbReference type="ARBA" id="ARBA00022750"/>
    </source>
</evidence>
<dbReference type="Gene3D" id="2.40.70.10">
    <property type="entry name" value="Acid Proteases"/>
    <property type="match status" value="2"/>
</dbReference>
<dbReference type="GO" id="GO:0006508">
    <property type="term" value="P:proteolysis"/>
    <property type="evidence" value="ECO:0007669"/>
    <property type="project" value="UniProtKB-KW"/>
</dbReference>